<gene>
    <name evidence="1" type="ORF">I4W93_017435</name>
</gene>
<reference evidence="1 2" key="1">
    <citation type="submission" date="2020-12" db="EMBL/GenBank/DDBJ databases">
        <authorList>
            <person name="Ruan W."/>
            <person name="Khan S.A."/>
            <person name="Jeon C.O."/>
        </authorList>
    </citation>
    <scope>NUCLEOTIDE SEQUENCE [LARGE SCALE GENOMIC DNA]</scope>
    <source>
        <strain evidence="1 2">MA-13</strain>
    </source>
</reference>
<organism evidence="1 2">
    <name type="scientific">Rheinheimera maricola</name>
    <dbReference type="NCBI Taxonomy" id="2793282"/>
    <lineage>
        <taxon>Bacteria</taxon>
        <taxon>Pseudomonadati</taxon>
        <taxon>Pseudomonadota</taxon>
        <taxon>Gammaproteobacteria</taxon>
        <taxon>Chromatiales</taxon>
        <taxon>Chromatiaceae</taxon>
        <taxon>Rheinheimera</taxon>
    </lineage>
</organism>
<name>A0ABS7XE31_9GAMM</name>
<protein>
    <submittedName>
        <fullName evidence="1">Uncharacterized protein</fullName>
    </submittedName>
</protein>
<dbReference type="RefSeq" id="WP_205312185.1">
    <property type="nucleotide sequence ID" value="NZ_JAERPS020000007.1"/>
</dbReference>
<reference evidence="1 2" key="2">
    <citation type="submission" date="2021-08" db="EMBL/GenBank/DDBJ databases">
        <title>Rheinheimera aquimaris sp. nov., isolated from seawater of the East Sea in Korea.</title>
        <authorList>
            <person name="Kim K.H."/>
            <person name="Wenting R."/>
            <person name="Kim K.R."/>
            <person name="Jeon C.O."/>
        </authorList>
    </citation>
    <scope>NUCLEOTIDE SEQUENCE [LARGE SCALE GENOMIC DNA]</scope>
    <source>
        <strain evidence="1 2">MA-13</strain>
    </source>
</reference>
<accession>A0ABS7XE31</accession>
<dbReference type="Proteomes" id="UP000663814">
    <property type="component" value="Unassembled WGS sequence"/>
</dbReference>
<evidence type="ECO:0000313" key="1">
    <source>
        <dbReference type="EMBL" id="MBZ9613379.1"/>
    </source>
</evidence>
<evidence type="ECO:0000313" key="2">
    <source>
        <dbReference type="Proteomes" id="UP000663814"/>
    </source>
</evidence>
<dbReference type="EMBL" id="JAERPS020000007">
    <property type="protein sequence ID" value="MBZ9613379.1"/>
    <property type="molecule type" value="Genomic_DNA"/>
</dbReference>
<comment type="caution">
    <text evidence="1">The sequence shown here is derived from an EMBL/GenBank/DDBJ whole genome shotgun (WGS) entry which is preliminary data.</text>
</comment>
<proteinExistence type="predicted"/>
<keyword evidence="2" id="KW-1185">Reference proteome</keyword>
<sequence length="448" mass="50595">MRPPNSKVSAESSYQRELKRLIAVLTSVSDANSMVSLISDYFRFAQFASAEGGNSGKTAATALMPELWFCAERILQLTEGLNPAETLTRSAKLLGTLQLTVPHSARRWREIQFGYKVLYRCALSLRMLDHVLQHKLLSDLTLQQVYSERNAADPDCLYKLNVQLPLLVSVMLLDAGQLQPKAAAILLGHANELDPLRALDTNERSRLLQLANEARQQLANGALGLIPFRANTRQQQQLQQSEQQQRLKFIRQLLQQLDDPTNILAGIVKIPQVYSSMVLPGRHRYVYEALPKASLLLKDSASSGTLNANLVKQFLQITGIFPQGFGIAFIPAQQDHGLVGKYELAIVNQLYPANIAEPLCRVVSRNLQYRRGGHNCRISINHNLYFKPARDRLAVIPSQRLEEILTQLSADWSPGQIRRFVPRCWHPEQFFDQAEHQNLWNNAPQHQN</sequence>